<dbReference type="AlphaFoldDB" id="A0A2G5EZC5"/>
<dbReference type="InParanoid" id="A0A2G5EZC5"/>
<protein>
    <submittedName>
        <fullName evidence="1">Uncharacterized protein</fullName>
    </submittedName>
</protein>
<organism evidence="1 2">
    <name type="scientific">Aquilegia coerulea</name>
    <name type="common">Rocky mountain columbine</name>
    <dbReference type="NCBI Taxonomy" id="218851"/>
    <lineage>
        <taxon>Eukaryota</taxon>
        <taxon>Viridiplantae</taxon>
        <taxon>Streptophyta</taxon>
        <taxon>Embryophyta</taxon>
        <taxon>Tracheophyta</taxon>
        <taxon>Spermatophyta</taxon>
        <taxon>Magnoliopsida</taxon>
        <taxon>Ranunculales</taxon>
        <taxon>Ranunculaceae</taxon>
        <taxon>Thalictroideae</taxon>
        <taxon>Aquilegia</taxon>
    </lineage>
</organism>
<reference evidence="1 2" key="1">
    <citation type="submission" date="2017-09" db="EMBL/GenBank/DDBJ databases">
        <title>WGS assembly of Aquilegia coerulea Goldsmith.</title>
        <authorList>
            <person name="Hodges S."/>
            <person name="Kramer E."/>
            <person name="Nordborg M."/>
            <person name="Tomkins J."/>
            <person name="Borevitz J."/>
            <person name="Derieg N."/>
            <person name="Yan J."/>
            <person name="Mihaltcheva S."/>
            <person name="Hayes R.D."/>
            <person name="Rokhsar D."/>
        </authorList>
    </citation>
    <scope>NUCLEOTIDE SEQUENCE [LARGE SCALE GENOMIC DNA]</scope>
    <source>
        <strain evidence="2">cv. Goldsmith</strain>
    </source>
</reference>
<keyword evidence="2" id="KW-1185">Reference proteome</keyword>
<accession>A0A2G5EZC5</accession>
<evidence type="ECO:0000313" key="1">
    <source>
        <dbReference type="EMBL" id="PIA61098.1"/>
    </source>
</evidence>
<sequence length="102" mass="11549">MHELKISQHRHLLRHSACVQAMLQLDFRLVNFTWKLLACGSVEALDAQAPELNPDSCKRSFILNCNDKLSPVSLTVHLPASTAYFRHLQRFDSSRAFQGSIA</sequence>
<dbReference type="Proteomes" id="UP000230069">
    <property type="component" value="Unassembled WGS sequence"/>
</dbReference>
<proteinExistence type="predicted"/>
<dbReference type="EMBL" id="KZ305020">
    <property type="protein sequence ID" value="PIA61098.1"/>
    <property type="molecule type" value="Genomic_DNA"/>
</dbReference>
<evidence type="ECO:0000313" key="2">
    <source>
        <dbReference type="Proteomes" id="UP000230069"/>
    </source>
</evidence>
<name>A0A2G5EZC5_AQUCA</name>
<gene>
    <name evidence="1" type="ORF">AQUCO_00300546v1</name>
</gene>